<proteinExistence type="predicted"/>
<sequence length="113" mass="12416">MLSSSSFGHLCQISEIMAEYIPVSLLPESSKVQNVYKDSDNLERQIPQGVANDTANPPLKVGPDVETLKSPYLPAVNATVKDPEADFPFRMGVMVLMDLSRNQVSGGRQNTHR</sequence>
<keyword evidence="2" id="KW-1185">Reference proteome</keyword>
<accession>A0A176VQF5</accession>
<organism evidence="1 2">
    <name type="scientific">Marchantia polymorpha subsp. ruderalis</name>
    <dbReference type="NCBI Taxonomy" id="1480154"/>
    <lineage>
        <taxon>Eukaryota</taxon>
        <taxon>Viridiplantae</taxon>
        <taxon>Streptophyta</taxon>
        <taxon>Embryophyta</taxon>
        <taxon>Marchantiophyta</taxon>
        <taxon>Marchantiopsida</taxon>
        <taxon>Marchantiidae</taxon>
        <taxon>Marchantiales</taxon>
        <taxon>Marchantiaceae</taxon>
        <taxon>Marchantia</taxon>
    </lineage>
</organism>
<reference evidence="1" key="1">
    <citation type="submission" date="2016-03" db="EMBL/GenBank/DDBJ databases">
        <title>Mechanisms controlling the formation of the plant cell surface in tip-growing cells are functionally conserved among land plants.</title>
        <authorList>
            <person name="Honkanen S."/>
            <person name="Jones V.A."/>
            <person name="Morieri G."/>
            <person name="Champion C."/>
            <person name="Hetherington A.J."/>
            <person name="Kelly S."/>
            <person name="Saint-Marcoux D."/>
            <person name="Proust H."/>
            <person name="Prescott H."/>
            <person name="Dolan L."/>
        </authorList>
    </citation>
    <scope>NUCLEOTIDE SEQUENCE [LARGE SCALE GENOMIC DNA]</scope>
    <source>
        <tissue evidence="1">Whole gametophyte</tissue>
    </source>
</reference>
<dbReference type="Proteomes" id="UP000077202">
    <property type="component" value="Unassembled WGS sequence"/>
</dbReference>
<evidence type="ECO:0000313" key="1">
    <source>
        <dbReference type="EMBL" id="OAE23140.1"/>
    </source>
</evidence>
<name>A0A176VQF5_MARPO</name>
<comment type="caution">
    <text evidence="1">The sequence shown here is derived from an EMBL/GenBank/DDBJ whole genome shotgun (WGS) entry which is preliminary data.</text>
</comment>
<gene>
    <name evidence="1" type="ORF">AXG93_3986s1250</name>
</gene>
<protein>
    <submittedName>
        <fullName evidence="1">Uncharacterized protein</fullName>
    </submittedName>
</protein>
<dbReference type="EMBL" id="LVLJ01002926">
    <property type="protein sequence ID" value="OAE23140.1"/>
    <property type="molecule type" value="Genomic_DNA"/>
</dbReference>
<evidence type="ECO:0000313" key="2">
    <source>
        <dbReference type="Proteomes" id="UP000077202"/>
    </source>
</evidence>
<dbReference type="AlphaFoldDB" id="A0A176VQF5"/>